<keyword evidence="2" id="KW-1185">Reference proteome</keyword>
<dbReference type="Proteomes" id="UP000092460">
    <property type="component" value="Unassembled WGS sequence"/>
</dbReference>
<proteinExistence type="predicted"/>
<evidence type="ECO:0000313" key="1">
    <source>
        <dbReference type="EnsemblMetazoa" id="GPPI045433-PA"/>
    </source>
</evidence>
<accession>A0A1B0BZX5</accession>
<reference evidence="2" key="1">
    <citation type="submission" date="2015-01" db="EMBL/GenBank/DDBJ databases">
        <authorList>
            <person name="Aksoy S."/>
            <person name="Warren W."/>
            <person name="Wilson R.K."/>
        </authorList>
    </citation>
    <scope>NUCLEOTIDE SEQUENCE [LARGE SCALE GENOMIC DNA]</scope>
    <source>
        <strain evidence="2">IAEA</strain>
    </source>
</reference>
<protein>
    <submittedName>
        <fullName evidence="1">Uncharacterized protein</fullName>
    </submittedName>
</protein>
<reference evidence="1" key="2">
    <citation type="submission" date="2020-05" db="UniProtKB">
        <authorList>
            <consortium name="EnsemblMetazoa"/>
        </authorList>
    </citation>
    <scope>IDENTIFICATION</scope>
    <source>
        <strain evidence="1">IAEA</strain>
    </source>
</reference>
<dbReference type="EnsemblMetazoa" id="GPPI045433-RA">
    <property type="protein sequence ID" value="GPPI045433-PA"/>
    <property type="gene ID" value="GPPI045433"/>
</dbReference>
<dbReference type="VEuPathDB" id="VectorBase:GPPI045433"/>
<evidence type="ECO:0000313" key="2">
    <source>
        <dbReference type="Proteomes" id="UP000092460"/>
    </source>
</evidence>
<sequence length="87" mass="9857">MASMWKHFKLILRRMQVYCSSFTWSFVVIFDLPTVVSSMLSNNKAMATITNTKRLEPRHCIIQFLKAAHDPAARGNRGRTGRGDGNA</sequence>
<dbReference type="EMBL" id="JXJN01023321">
    <property type="status" value="NOT_ANNOTATED_CDS"/>
    <property type="molecule type" value="Genomic_DNA"/>
</dbReference>
<name>A0A1B0BZX5_9MUSC</name>
<dbReference type="EMBL" id="JXJN01023320">
    <property type="status" value="NOT_ANNOTATED_CDS"/>
    <property type="molecule type" value="Genomic_DNA"/>
</dbReference>
<dbReference type="EMBL" id="JXJN01023319">
    <property type="status" value="NOT_ANNOTATED_CDS"/>
    <property type="molecule type" value="Genomic_DNA"/>
</dbReference>
<dbReference type="AlphaFoldDB" id="A0A1B0BZX5"/>
<organism evidence="1 2">
    <name type="scientific">Glossina palpalis gambiensis</name>
    <dbReference type="NCBI Taxonomy" id="67801"/>
    <lineage>
        <taxon>Eukaryota</taxon>
        <taxon>Metazoa</taxon>
        <taxon>Ecdysozoa</taxon>
        <taxon>Arthropoda</taxon>
        <taxon>Hexapoda</taxon>
        <taxon>Insecta</taxon>
        <taxon>Pterygota</taxon>
        <taxon>Neoptera</taxon>
        <taxon>Endopterygota</taxon>
        <taxon>Diptera</taxon>
        <taxon>Brachycera</taxon>
        <taxon>Muscomorpha</taxon>
        <taxon>Hippoboscoidea</taxon>
        <taxon>Glossinidae</taxon>
        <taxon>Glossina</taxon>
    </lineage>
</organism>